<sequence>VREECRYLIAPPVPPRCSKGGSISSPAPSPPVPPRFPKTSTSPRPNLSFYSSGLQD</sequence>
<reference evidence="2" key="1">
    <citation type="submission" date="2022-08" db="EMBL/GenBank/DDBJ databases">
        <title>Genome sequencing of akame (Lates japonicus).</title>
        <authorList>
            <person name="Hashiguchi Y."/>
            <person name="Takahashi H."/>
        </authorList>
    </citation>
    <scope>NUCLEOTIDE SEQUENCE</scope>
    <source>
        <strain evidence="2">Kochi</strain>
    </source>
</reference>
<feature type="non-terminal residue" evidence="2">
    <location>
        <position position="56"/>
    </location>
</feature>
<dbReference type="AlphaFoldDB" id="A0AAD3N429"/>
<protein>
    <submittedName>
        <fullName evidence="2">GRB2-associated and regulator of MAPK protein</fullName>
    </submittedName>
</protein>
<organism evidence="2 3">
    <name type="scientific">Lates japonicus</name>
    <name type="common">Japanese lates</name>
    <dbReference type="NCBI Taxonomy" id="270547"/>
    <lineage>
        <taxon>Eukaryota</taxon>
        <taxon>Metazoa</taxon>
        <taxon>Chordata</taxon>
        <taxon>Craniata</taxon>
        <taxon>Vertebrata</taxon>
        <taxon>Euteleostomi</taxon>
        <taxon>Actinopterygii</taxon>
        <taxon>Neopterygii</taxon>
        <taxon>Teleostei</taxon>
        <taxon>Neoteleostei</taxon>
        <taxon>Acanthomorphata</taxon>
        <taxon>Carangaria</taxon>
        <taxon>Carangaria incertae sedis</taxon>
        <taxon>Centropomidae</taxon>
        <taxon>Lates</taxon>
    </lineage>
</organism>
<gene>
    <name evidence="2" type="ORF">AKAME5_003008700</name>
</gene>
<feature type="region of interest" description="Disordered" evidence="1">
    <location>
        <begin position="15"/>
        <end position="56"/>
    </location>
</feature>
<evidence type="ECO:0000256" key="1">
    <source>
        <dbReference type="SAM" id="MobiDB-lite"/>
    </source>
</evidence>
<dbReference type="EMBL" id="BRZM01009221">
    <property type="protein sequence ID" value="GLD65501.1"/>
    <property type="molecule type" value="Genomic_DNA"/>
</dbReference>
<evidence type="ECO:0000313" key="3">
    <source>
        <dbReference type="Proteomes" id="UP001279410"/>
    </source>
</evidence>
<feature type="non-terminal residue" evidence="2">
    <location>
        <position position="1"/>
    </location>
</feature>
<keyword evidence="3" id="KW-1185">Reference proteome</keyword>
<feature type="compositionally biased region" description="Pro residues" evidence="1">
    <location>
        <begin position="27"/>
        <end position="36"/>
    </location>
</feature>
<dbReference type="Proteomes" id="UP001279410">
    <property type="component" value="Unassembled WGS sequence"/>
</dbReference>
<evidence type="ECO:0000313" key="2">
    <source>
        <dbReference type="EMBL" id="GLD65501.1"/>
    </source>
</evidence>
<accession>A0AAD3N429</accession>
<name>A0AAD3N429_LATJO</name>
<proteinExistence type="predicted"/>
<feature type="compositionally biased region" description="Polar residues" evidence="1">
    <location>
        <begin position="41"/>
        <end position="56"/>
    </location>
</feature>
<comment type="caution">
    <text evidence="2">The sequence shown here is derived from an EMBL/GenBank/DDBJ whole genome shotgun (WGS) entry which is preliminary data.</text>
</comment>